<sequence>MTLRACCASHNWTTYIAKRVNIPFTSHGVGTTYDQPTPLYYAVLALL</sequence>
<proteinExistence type="predicted"/>
<name>A0A8S5SWF5_9CAUD</name>
<organism evidence="1">
    <name type="scientific">Siphoviridae sp. ctZHD14</name>
    <dbReference type="NCBI Taxonomy" id="2827891"/>
    <lineage>
        <taxon>Viruses</taxon>
        <taxon>Duplodnaviria</taxon>
        <taxon>Heunggongvirae</taxon>
        <taxon>Uroviricota</taxon>
        <taxon>Caudoviricetes</taxon>
    </lineage>
</organism>
<dbReference type="EMBL" id="BK032687">
    <property type="protein sequence ID" value="DAF55240.1"/>
    <property type="molecule type" value="Genomic_DNA"/>
</dbReference>
<protein>
    <submittedName>
        <fullName evidence="1">Uncharacterized protein</fullName>
    </submittedName>
</protein>
<reference evidence="1" key="1">
    <citation type="journal article" date="2021" name="Proc. Natl. Acad. Sci. U.S.A.">
        <title>A Catalog of Tens of Thousands of Viruses from Human Metagenomes Reveals Hidden Associations with Chronic Diseases.</title>
        <authorList>
            <person name="Tisza M.J."/>
            <person name="Buck C.B."/>
        </authorList>
    </citation>
    <scope>NUCLEOTIDE SEQUENCE</scope>
    <source>
        <strain evidence="1">CtZHD14</strain>
    </source>
</reference>
<accession>A0A8S5SWF5</accession>
<evidence type="ECO:0000313" key="1">
    <source>
        <dbReference type="EMBL" id="DAF55240.1"/>
    </source>
</evidence>